<dbReference type="Proteomes" id="UP001291623">
    <property type="component" value="Unassembled WGS sequence"/>
</dbReference>
<protein>
    <submittedName>
        <fullName evidence="2">Uncharacterized protein</fullName>
    </submittedName>
</protein>
<evidence type="ECO:0000313" key="3">
    <source>
        <dbReference type="Proteomes" id="UP001291623"/>
    </source>
</evidence>
<feature type="compositionally biased region" description="Basic and acidic residues" evidence="1">
    <location>
        <begin position="142"/>
        <end position="161"/>
    </location>
</feature>
<keyword evidence="3" id="KW-1185">Reference proteome</keyword>
<sequence length="170" mass="18774">MSHSKVELSDSSVTSHLTTPRSFTRQLAIVEDGLGASTRQSQDAAAPKPNPVQMNHQPTTNTTVDKGKHKGTDRAITISVRAAKPFELAILTLSASNQDEPSSNRQRQHVTYKKCLRDTRLSQELTNSFWAQTCPARHKKAKEGSKELNIELAKGRFKESTPGKGQSTYE</sequence>
<dbReference type="EMBL" id="JAVYJV010000005">
    <property type="protein sequence ID" value="KAK4370249.1"/>
    <property type="molecule type" value="Genomic_DNA"/>
</dbReference>
<evidence type="ECO:0000313" key="2">
    <source>
        <dbReference type="EMBL" id="KAK4370249.1"/>
    </source>
</evidence>
<evidence type="ECO:0000256" key="1">
    <source>
        <dbReference type="SAM" id="MobiDB-lite"/>
    </source>
</evidence>
<organism evidence="2 3">
    <name type="scientific">Anisodus tanguticus</name>
    <dbReference type="NCBI Taxonomy" id="243964"/>
    <lineage>
        <taxon>Eukaryota</taxon>
        <taxon>Viridiplantae</taxon>
        <taxon>Streptophyta</taxon>
        <taxon>Embryophyta</taxon>
        <taxon>Tracheophyta</taxon>
        <taxon>Spermatophyta</taxon>
        <taxon>Magnoliopsida</taxon>
        <taxon>eudicotyledons</taxon>
        <taxon>Gunneridae</taxon>
        <taxon>Pentapetalae</taxon>
        <taxon>asterids</taxon>
        <taxon>lamiids</taxon>
        <taxon>Solanales</taxon>
        <taxon>Solanaceae</taxon>
        <taxon>Solanoideae</taxon>
        <taxon>Hyoscyameae</taxon>
        <taxon>Anisodus</taxon>
    </lineage>
</organism>
<dbReference type="AlphaFoldDB" id="A0AAE1SIK4"/>
<gene>
    <name evidence="2" type="ORF">RND71_009724</name>
</gene>
<feature type="compositionally biased region" description="Polar residues" evidence="1">
    <location>
        <begin position="52"/>
        <end position="64"/>
    </location>
</feature>
<reference evidence="2" key="1">
    <citation type="submission" date="2023-12" db="EMBL/GenBank/DDBJ databases">
        <title>Genome assembly of Anisodus tanguticus.</title>
        <authorList>
            <person name="Wang Y.-J."/>
        </authorList>
    </citation>
    <scope>NUCLEOTIDE SEQUENCE</scope>
    <source>
        <strain evidence="2">KB-2021</strain>
        <tissue evidence="2">Leaf</tissue>
    </source>
</reference>
<name>A0AAE1SIK4_9SOLA</name>
<feature type="region of interest" description="Disordered" evidence="1">
    <location>
        <begin position="1"/>
        <end position="72"/>
    </location>
</feature>
<comment type="caution">
    <text evidence="2">The sequence shown here is derived from an EMBL/GenBank/DDBJ whole genome shotgun (WGS) entry which is preliminary data.</text>
</comment>
<accession>A0AAE1SIK4</accession>
<feature type="compositionally biased region" description="Polar residues" evidence="1">
    <location>
        <begin position="9"/>
        <end position="25"/>
    </location>
</feature>
<proteinExistence type="predicted"/>
<feature type="region of interest" description="Disordered" evidence="1">
    <location>
        <begin position="135"/>
        <end position="170"/>
    </location>
</feature>